<evidence type="ECO:0000256" key="2">
    <source>
        <dbReference type="ARBA" id="ARBA00023242"/>
    </source>
</evidence>
<dbReference type="EMBL" id="AB823928">
    <property type="protein sequence ID" value="BAQ19156.1"/>
    <property type="molecule type" value="Genomic_DNA"/>
</dbReference>
<dbReference type="PROSITE" id="PS00657">
    <property type="entry name" value="FORK_HEAD_1"/>
    <property type="match status" value="1"/>
</dbReference>
<comment type="subcellular location">
    <subcellularLocation>
        <location evidence="3">Nucleus</location>
    </subcellularLocation>
</comment>
<dbReference type="SUPFAM" id="SSF46785">
    <property type="entry name" value="Winged helix' DNA-binding domain"/>
    <property type="match status" value="1"/>
</dbReference>
<dbReference type="InterPro" id="IPR036388">
    <property type="entry name" value="WH-like_DNA-bd_sf"/>
</dbReference>
<dbReference type="InterPro" id="IPR036390">
    <property type="entry name" value="WH_DNA-bd_sf"/>
</dbReference>
<dbReference type="InterPro" id="IPR030456">
    <property type="entry name" value="TF_fork_head_CS_2"/>
</dbReference>
<dbReference type="PANTHER" id="PTHR11829">
    <property type="entry name" value="FORKHEAD BOX PROTEIN"/>
    <property type="match status" value="1"/>
</dbReference>
<feature type="DNA-binding region" description="Fork-head" evidence="3">
    <location>
        <begin position="13"/>
        <end position="107"/>
    </location>
</feature>
<feature type="domain" description="Fork-head" evidence="4">
    <location>
        <begin position="13"/>
        <end position="107"/>
    </location>
</feature>
<dbReference type="InterPro" id="IPR001766">
    <property type="entry name" value="Fork_head_dom"/>
</dbReference>
<evidence type="ECO:0000256" key="3">
    <source>
        <dbReference type="PROSITE-ProRule" id="PRU00089"/>
    </source>
</evidence>
<dbReference type="PROSITE" id="PS00658">
    <property type="entry name" value="FORK_HEAD_2"/>
    <property type="match status" value="1"/>
</dbReference>
<reference evidence="5" key="1">
    <citation type="submission" date="2013-06" db="EMBL/GenBank/DDBJ databases">
        <title>Nodal signalling determines biradial asymmetry in Hydra.</title>
        <authorList>
            <person name="Watanabe H."/>
            <person name="Schmidt H."/>
            <person name="Kuhn A."/>
            <person name="Oezbek S."/>
            <person name="Hobmayer B."/>
            <person name="Holstein T.W."/>
        </authorList>
    </citation>
    <scope>NUCLEOTIDE SEQUENCE</scope>
</reference>
<gene>
    <name evidence="5" type="primary">CpaFoxBb</name>
</gene>
<protein>
    <submittedName>
        <fullName evidence="5">Forkhead box Bb protein</fullName>
    </submittedName>
</protein>
<evidence type="ECO:0000259" key="4">
    <source>
        <dbReference type="PROSITE" id="PS50039"/>
    </source>
</evidence>
<dbReference type="GO" id="GO:0009653">
    <property type="term" value="P:anatomical structure morphogenesis"/>
    <property type="evidence" value="ECO:0007669"/>
    <property type="project" value="TreeGrafter"/>
</dbReference>
<dbReference type="FunFam" id="1.10.10.10:FF:000598">
    <property type="entry name" value="forkhead box protein I1 isoform X2"/>
    <property type="match status" value="1"/>
</dbReference>
<dbReference type="Pfam" id="PF00250">
    <property type="entry name" value="Forkhead"/>
    <property type="match status" value="1"/>
</dbReference>
<keyword evidence="1 3" id="KW-0238">DNA-binding</keyword>
<name>A0A0A8K8V8_9CNID</name>
<dbReference type="AlphaFoldDB" id="A0A0A8K8V8"/>
<dbReference type="GO" id="GO:0005634">
    <property type="term" value="C:nucleus"/>
    <property type="evidence" value="ECO:0007669"/>
    <property type="project" value="UniProtKB-SubCell"/>
</dbReference>
<dbReference type="SMART" id="SM00339">
    <property type="entry name" value="FH"/>
    <property type="match status" value="1"/>
</dbReference>
<dbReference type="InterPro" id="IPR018122">
    <property type="entry name" value="TF_fork_head_CS_1"/>
</dbReference>
<dbReference type="GO" id="GO:0000981">
    <property type="term" value="F:DNA-binding transcription factor activity, RNA polymerase II-specific"/>
    <property type="evidence" value="ECO:0007669"/>
    <property type="project" value="TreeGrafter"/>
</dbReference>
<organism evidence="5">
    <name type="scientific">Cladonema pacificum</name>
    <dbReference type="NCBI Taxonomy" id="499903"/>
    <lineage>
        <taxon>Eukaryota</taxon>
        <taxon>Metazoa</taxon>
        <taxon>Cnidaria</taxon>
        <taxon>Hydrozoa</taxon>
        <taxon>Hydroidolina</taxon>
        <taxon>Anthoathecata</taxon>
        <taxon>Capitata</taxon>
        <taxon>Cladonematidae</taxon>
        <taxon>Cladonema</taxon>
    </lineage>
</organism>
<keyword evidence="2 3" id="KW-0539">Nucleus</keyword>
<proteinExistence type="predicted"/>
<dbReference type="GO" id="GO:0030154">
    <property type="term" value="P:cell differentiation"/>
    <property type="evidence" value="ECO:0007669"/>
    <property type="project" value="TreeGrafter"/>
</dbReference>
<evidence type="ECO:0000256" key="1">
    <source>
        <dbReference type="ARBA" id="ARBA00023125"/>
    </source>
</evidence>
<dbReference type="Gene3D" id="1.10.10.10">
    <property type="entry name" value="Winged helix-like DNA-binding domain superfamily/Winged helix DNA-binding domain"/>
    <property type="match status" value="1"/>
</dbReference>
<sequence>MPRPRKASYSGEKPPYSYVALCAMAIESSPTKMMTLSQIYQFIMERFPFYRETSPKWQNSLRHNLSFNDCFVKITSQGQDGKKGNFWTLHKDSREMFEEGSYLRRKRRFHSDSSMENNEISFSENEYFHCKGKSLSESFTDIRPSHNHCTPFTIENILKDNIFTSSEGKRRSYSGSSNDSYISSYSYENILPLKEQTFHNNKDRRASATSIRTNNSPPVIQEEELRKTISACSIQSARRHLTLENDIIHHSVIKSDHHCYESDVFL</sequence>
<dbReference type="PROSITE" id="PS50039">
    <property type="entry name" value="FORK_HEAD_3"/>
    <property type="match status" value="1"/>
</dbReference>
<dbReference type="GO" id="GO:0000978">
    <property type="term" value="F:RNA polymerase II cis-regulatory region sequence-specific DNA binding"/>
    <property type="evidence" value="ECO:0007669"/>
    <property type="project" value="TreeGrafter"/>
</dbReference>
<evidence type="ECO:0000313" key="5">
    <source>
        <dbReference type="EMBL" id="BAQ19156.1"/>
    </source>
</evidence>
<dbReference type="InterPro" id="IPR050211">
    <property type="entry name" value="FOX_domain-containing"/>
</dbReference>
<accession>A0A0A8K8V8</accession>
<dbReference type="PANTHER" id="PTHR11829:SF377">
    <property type="entry name" value="FORK HEAD DOMAIN-CONTAINING PROTEIN FD4-RELATED"/>
    <property type="match status" value="1"/>
</dbReference>
<dbReference type="PRINTS" id="PR00053">
    <property type="entry name" value="FORKHEAD"/>
</dbReference>